<dbReference type="OMA" id="DIMICTR"/>
<name>A0A401PLS5_SCYTO</name>
<dbReference type="PANTHER" id="PTHR37984">
    <property type="entry name" value="PROTEIN CBG26694"/>
    <property type="match status" value="1"/>
</dbReference>
<accession>A0A401PLS5</accession>
<comment type="caution">
    <text evidence="2">The sequence shown here is derived from an EMBL/GenBank/DDBJ whole genome shotgun (WGS) entry which is preliminary data.</text>
</comment>
<dbReference type="CDD" id="cd09274">
    <property type="entry name" value="RNase_HI_RT_Ty3"/>
    <property type="match status" value="1"/>
</dbReference>
<organism evidence="2 3">
    <name type="scientific">Scyliorhinus torazame</name>
    <name type="common">Cloudy catshark</name>
    <name type="synonym">Catulus torazame</name>
    <dbReference type="NCBI Taxonomy" id="75743"/>
    <lineage>
        <taxon>Eukaryota</taxon>
        <taxon>Metazoa</taxon>
        <taxon>Chordata</taxon>
        <taxon>Craniata</taxon>
        <taxon>Vertebrata</taxon>
        <taxon>Chondrichthyes</taxon>
        <taxon>Elasmobranchii</taxon>
        <taxon>Galeomorphii</taxon>
        <taxon>Galeoidea</taxon>
        <taxon>Carcharhiniformes</taxon>
        <taxon>Scyliorhinidae</taxon>
        <taxon>Scyliorhinus</taxon>
    </lineage>
</organism>
<proteinExistence type="predicted"/>
<dbReference type="FunFam" id="3.30.70.270:FF:000063">
    <property type="entry name" value="Zinc knuckle domaincontaining protein"/>
    <property type="match status" value="1"/>
</dbReference>
<feature type="domain" description="Reverse transcriptase/retrotransposon-derived protein RNase H-like" evidence="1">
    <location>
        <begin position="117"/>
        <end position="208"/>
    </location>
</feature>
<dbReference type="Pfam" id="PF17919">
    <property type="entry name" value="RT_RNaseH_2"/>
    <property type="match status" value="1"/>
</dbReference>
<keyword evidence="3" id="KW-1185">Reference proteome</keyword>
<dbReference type="SUPFAM" id="SSF56672">
    <property type="entry name" value="DNA/RNA polymerases"/>
    <property type="match status" value="1"/>
</dbReference>
<dbReference type="OrthoDB" id="775972at2759"/>
<dbReference type="InterPro" id="IPR041577">
    <property type="entry name" value="RT_RNaseH_2"/>
</dbReference>
<sequence length="324" mass="36982">MWTISLFGLPHRRSISVAFQRIWDQGLGLNRAKCSFGQTELKFLGDHTSRLGVRPDADKVAAITAMQKPTDKKAVLRFLGMVNFLGKFIPNLASHITALWHFVRKTTEFQWLPTEREELKVKLTTAPVLAFFDPARETKISTDASQSGIGAILLQRDDASSLAPVAYASRVMTPTEQHYAQIEKECLGLLTGVDKLHDYVYGLPQFTVETNHRPLVGIIQKDLNDMTPRLQRILLKLRRYDFQLVYTPPHELVTSPWSKLGVDLFHALGRDDIIIIDYFSSYPEVIRLHGTTLSAVIRAWKETFAHRDVRQWPLLRESGMVFLR</sequence>
<dbReference type="InterPro" id="IPR043502">
    <property type="entry name" value="DNA/RNA_pol_sf"/>
</dbReference>
<dbReference type="Gene3D" id="3.30.70.270">
    <property type="match status" value="2"/>
</dbReference>
<dbReference type="InterPro" id="IPR043128">
    <property type="entry name" value="Rev_trsase/Diguanyl_cyclase"/>
</dbReference>
<protein>
    <recommendedName>
        <fullName evidence="1">Reverse transcriptase/retrotransposon-derived protein RNase H-like domain-containing protein</fullName>
    </recommendedName>
</protein>
<evidence type="ECO:0000313" key="3">
    <source>
        <dbReference type="Proteomes" id="UP000288216"/>
    </source>
</evidence>
<dbReference type="Proteomes" id="UP000288216">
    <property type="component" value="Unassembled WGS sequence"/>
</dbReference>
<evidence type="ECO:0000259" key="1">
    <source>
        <dbReference type="Pfam" id="PF17919"/>
    </source>
</evidence>
<dbReference type="AlphaFoldDB" id="A0A401PLS5"/>
<dbReference type="InterPro" id="IPR050951">
    <property type="entry name" value="Retrovirus_Pol_polyprotein"/>
</dbReference>
<dbReference type="PANTHER" id="PTHR37984:SF9">
    <property type="entry name" value="INTEGRASE CATALYTIC DOMAIN-CONTAINING PROTEIN"/>
    <property type="match status" value="1"/>
</dbReference>
<dbReference type="STRING" id="75743.A0A401PLS5"/>
<evidence type="ECO:0000313" key="2">
    <source>
        <dbReference type="EMBL" id="GCB74069.1"/>
    </source>
</evidence>
<gene>
    <name evidence="2" type="ORF">scyTo_0003154</name>
</gene>
<reference evidence="2 3" key="1">
    <citation type="journal article" date="2018" name="Nat. Ecol. Evol.">
        <title>Shark genomes provide insights into elasmobranch evolution and the origin of vertebrates.</title>
        <authorList>
            <person name="Hara Y"/>
            <person name="Yamaguchi K"/>
            <person name="Onimaru K"/>
            <person name="Kadota M"/>
            <person name="Koyanagi M"/>
            <person name="Keeley SD"/>
            <person name="Tatsumi K"/>
            <person name="Tanaka K"/>
            <person name="Motone F"/>
            <person name="Kageyama Y"/>
            <person name="Nozu R"/>
            <person name="Adachi N"/>
            <person name="Nishimura O"/>
            <person name="Nakagawa R"/>
            <person name="Tanegashima C"/>
            <person name="Kiyatake I"/>
            <person name="Matsumoto R"/>
            <person name="Murakumo K"/>
            <person name="Nishida K"/>
            <person name="Terakita A"/>
            <person name="Kuratani S"/>
            <person name="Sato K"/>
            <person name="Hyodo S Kuraku.S."/>
        </authorList>
    </citation>
    <scope>NUCLEOTIDE SEQUENCE [LARGE SCALE GENOMIC DNA]</scope>
</reference>
<dbReference type="EMBL" id="BFAA01000842">
    <property type="protein sequence ID" value="GCB74069.1"/>
    <property type="molecule type" value="Genomic_DNA"/>
</dbReference>